<sequence length="58" mass="5909">MVFVFGVVGVVVGVGAAAVASPVVVKPRVRLLFSRTTDLPAGALSIPMTVTRTLLASN</sequence>
<evidence type="ECO:0000313" key="2">
    <source>
        <dbReference type="Proteomes" id="UP000300142"/>
    </source>
</evidence>
<evidence type="ECO:0000313" key="1">
    <source>
        <dbReference type="EMBL" id="GCL39556.1"/>
    </source>
</evidence>
<proteinExistence type="predicted"/>
<gene>
    <name evidence="1" type="ORF">SR1949_46830</name>
</gene>
<comment type="caution">
    <text evidence="1">The sequence shown here is derived from an EMBL/GenBank/DDBJ whole genome shotgun (WGS) entry which is preliminary data.</text>
</comment>
<accession>A0A480A6N7</accession>
<dbReference type="Proteomes" id="UP000300142">
    <property type="component" value="Unassembled WGS sequence"/>
</dbReference>
<protein>
    <submittedName>
        <fullName evidence="1">Uncharacterized protein</fullName>
    </submittedName>
</protein>
<keyword evidence="2" id="KW-1185">Reference proteome</keyword>
<name>A0A480A6N7_9CYAN</name>
<dbReference type="AlphaFoldDB" id="A0A480A6N7"/>
<organism evidence="1 2">
    <name type="scientific">Sphaerospermopsis reniformis</name>
    <dbReference type="NCBI Taxonomy" id="531300"/>
    <lineage>
        <taxon>Bacteria</taxon>
        <taxon>Bacillati</taxon>
        <taxon>Cyanobacteriota</taxon>
        <taxon>Cyanophyceae</taxon>
        <taxon>Nostocales</taxon>
        <taxon>Aphanizomenonaceae</taxon>
        <taxon>Sphaerospermopsis</taxon>
    </lineage>
</organism>
<dbReference type="EMBL" id="BJCE01000274">
    <property type="protein sequence ID" value="GCL39556.1"/>
    <property type="molecule type" value="Genomic_DNA"/>
</dbReference>
<reference evidence="2" key="1">
    <citation type="submission" date="2019-02" db="EMBL/GenBank/DDBJ databases">
        <title>Draft genome sequence of Sphaerospermopsis reniformis NIES-1949.</title>
        <authorList>
            <person name="Yamaguchi H."/>
            <person name="Suzuki S."/>
            <person name="Kawachi M."/>
        </authorList>
    </citation>
    <scope>NUCLEOTIDE SEQUENCE [LARGE SCALE GENOMIC DNA]</scope>
    <source>
        <strain evidence="2">NIES-1949</strain>
    </source>
</reference>